<dbReference type="Pfam" id="PF12796">
    <property type="entry name" value="Ank_2"/>
    <property type="match status" value="1"/>
</dbReference>
<feature type="compositionally biased region" description="Basic and acidic residues" evidence="4">
    <location>
        <begin position="482"/>
        <end position="506"/>
    </location>
</feature>
<dbReference type="PANTHER" id="PTHR24173">
    <property type="entry name" value="ANKYRIN REPEAT CONTAINING"/>
    <property type="match status" value="1"/>
</dbReference>
<dbReference type="PANTHER" id="PTHR24173:SF1">
    <property type="entry name" value="ANKYRIN REPEAT DOMAIN-CONTAINING PROTEIN 33B"/>
    <property type="match status" value="1"/>
</dbReference>
<evidence type="ECO:0000256" key="1">
    <source>
        <dbReference type="ARBA" id="ARBA00022737"/>
    </source>
</evidence>
<feature type="repeat" description="ANK" evidence="3">
    <location>
        <begin position="211"/>
        <end position="243"/>
    </location>
</feature>
<reference evidence="5 6" key="1">
    <citation type="submission" date="2019-01" db="EMBL/GenBank/DDBJ databases">
        <title>Draft Genome and Complete Hox-Cluster Characterization of the Sterlet Sturgeon (Acipenser ruthenus).</title>
        <authorList>
            <person name="Wei Q."/>
        </authorList>
    </citation>
    <scope>NUCLEOTIDE SEQUENCE [LARGE SCALE GENOMIC DNA]</scope>
    <source>
        <strain evidence="5">WHYD16114868_AA</strain>
        <tissue evidence="5">Blood</tissue>
    </source>
</reference>
<dbReference type="SUPFAM" id="SSF48403">
    <property type="entry name" value="Ankyrin repeat"/>
    <property type="match status" value="1"/>
</dbReference>
<protein>
    <submittedName>
        <fullName evidence="5">Ankyrin repeat domain-containing protein 33B</fullName>
    </submittedName>
</protein>
<evidence type="ECO:0000256" key="4">
    <source>
        <dbReference type="SAM" id="MobiDB-lite"/>
    </source>
</evidence>
<evidence type="ECO:0000256" key="2">
    <source>
        <dbReference type="ARBA" id="ARBA00023043"/>
    </source>
</evidence>
<dbReference type="Gene3D" id="1.25.40.20">
    <property type="entry name" value="Ankyrin repeat-containing domain"/>
    <property type="match status" value="1"/>
</dbReference>
<evidence type="ECO:0000256" key="3">
    <source>
        <dbReference type="PROSITE-ProRule" id="PRU00023"/>
    </source>
</evidence>
<dbReference type="InterPro" id="IPR036770">
    <property type="entry name" value="Ankyrin_rpt-contain_sf"/>
</dbReference>
<dbReference type="AlphaFoldDB" id="A0A662YL15"/>
<feature type="region of interest" description="Disordered" evidence="4">
    <location>
        <begin position="454"/>
        <end position="515"/>
    </location>
</feature>
<dbReference type="PROSITE" id="PS50088">
    <property type="entry name" value="ANK_REPEAT"/>
    <property type="match status" value="1"/>
</dbReference>
<organism evidence="5 6">
    <name type="scientific">Acipenser ruthenus</name>
    <name type="common">Sterlet sturgeon</name>
    <dbReference type="NCBI Taxonomy" id="7906"/>
    <lineage>
        <taxon>Eukaryota</taxon>
        <taxon>Metazoa</taxon>
        <taxon>Chordata</taxon>
        <taxon>Craniata</taxon>
        <taxon>Vertebrata</taxon>
        <taxon>Euteleostomi</taxon>
        <taxon>Actinopterygii</taxon>
        <taxon>Chondrostei</taxon>
        <taxon>Acipenseriformes</taxon>
        <taxon>Acipenseridae</taxon>
        <taxon>Acipenser</taxon>
    </lineage>
</organism>
<evidence type="ECO:0000313" key="6">
    <source>
        <dbReference type="Proteomes" id="UP000289886"/>
    </source>
</evidence>
<keyword evidence="1" id="KW-0677">Repeat</keyword>
<evidence type="ECO:0000313" key="5">
    <source>
        <dbReference type="EMBL" id="RXM97149.1"/>
    </source>
</evidence>
<accession>A0A662YL15</accession>
<keyword evidence="2 3" id="KW-0040">ANK repeat</keyword>
<gene>
    <name evidence="5" type="ORF">EOD39_14792</name>
</gene>
<keyword evidence="6" id="KW-1185">Reference proteome</keyword>
<dbReference type="PROSITE" id="PS50297">
    <property type="entry name" value="ANK_REP_REGION"/>
    <property type="match status" value="1"/>
</dbReference>
<comment type="caution">
    <text evidence="5">The sequence shown here is derived from an EMBL/GenBank/DDBJ whole genome shotgun (WGS) entry which is preliminary data.</text>
</comment>
<sequence length="515" mass="58237">MVLIADDGDGGAPSSVKLTGQIQQTKSGSNVVIVADAEVSFPETNVESDHFTSCESLDQEEDDYEEYDDFSELPDTCSIASDDSFYPPDSLLSISDTQRGETSESPTPISFFQACCTNKPLMVKVMIRQGVTEDQVRETDKNNRTGLIVACYQGFVDIVINLAQCPYIDVNWQDNEGNTALITASQAGHITILNYLLNYYPGLDIERRNVYGFTPLMKAAMQGRAECVRTLLLAGADFQATDPGRMLTPREWALFTGRFETAYLIHRLLVRPCPEQFSASYKPEWPRLKELVAKARVEKGCLQRLSERVRSMFTFNLPHDPEENGVMDHMVRMTTSLGSPFIATACQTVCPDSPPSVGKQRFSVQEILRKQRVEQLKNQGPEHLNKYKKLFQNSQVLLVPKKKDRRASLQPNSLYVNSAKTVAVRRSSLLPLHLLRRRSVRPGIVVPKVRVSKAPPPTYEPEKVRRKSSCKDNQFLQPPKWRYKELKEERKKAEEEERKKAEEAIQKRLAAGKKV</sequence>
<proteinExistence type="predicted"/>
<dbReference type="InterPro" id="IPR002110">
    <property type="entry name" value="Ankyrin_rpt"/>
</dbReference>
<dbReference type="SMART" id="SM00248">
    <property type="entry name" value="ANK"/>
    <property type="match status" value="3"/>
</dbReference>
<dbReference type="EMBL" id="SCEB01001236">
    <property type="protein sequence ID" value="RXM97149.1"/>
    <property type="molecule type" value="Genomic_DNA"/>
</dbReference>
<dbReference type="Proteomes" id="UP000289886">
    <property type="component" value="Unassembled WGS sequence"/>
</dbReference>
<name>A0A662YL15_ACIRT</name>